<dbReference type="Proteomes" id="UP001629432">
    <property type="component" value="Unassembled WGS sequence"/>
</dbReference>
<dbReference type="InterPro" id="IPR036390">
    <property type="entry name" value="WH_DNA-bd_sf"/>
</dbReference>
<dbReference type="InterPro" id="IPR036388">
    <property type="entry name" value="WH-like_DNA-bd_sf"/>
</dbReference>
<dbReference type="Gene3D" id="3.40.190.10">
    <property type="entry name" value="Periplasmic binding protein-like II"/>
    <property type="match status" value="2"/>
</dbReference>
<gene>
    <name evidence="3" type="ORF">PQQ63_36715</name>
</gene>
<comment type="subcellular location">
    <subcellularLocation>
        <location evidence="1">Periplasm</location>
    </subcellularLocation>
</comment>
<keyword evidence="4" id="KW-1185">Reference proteome</keyword>
<evidence type="ECO:0000256" key="1">
    <source>
        <dbReference type="ARBA" id="ARBA00004418"/>
    </source>
</evidence>
<accession>A0ABW9E5E8</accession>
<dbReference type="InterPro" id="IPR006059">
    <property type="entry name" value="SBP"/>
</dbReference>
<dbReference type="Pfam" id="PF01547">
    <property type="entry name" value="SBP_bac_1"/>
    <property type="match status" value="1"/>
</dbReference>
<proteinExistence type="inferred from homology"/>
<comment type="caution">
    <text evidence="3">The sequence shown here is derived from an EMBL/GenBank/DDBJ whole genome shotgun (WGS) entry which is preliminary data.</text>
</comment>
<organism evidence="3 4">
    <name type="scientific">Paraburkholderia metrosideri</name>
    <dbReference type="NCBI Taxonomy" id="580937"/>
    <lineage>
        <taxon>Bacteria</taxon>
        <taxon>Pseudomonadati</taxon>
        <taxon>Pseudomonadota</taxon>
        <taxon>Betaproteobacteria</taxon>
        <taxon>Burkholderiales</taxon>
        <taxon>Burkholderiaceae</taxon>
        <taxon>Paraburkholderia</taxon>
    </lineage>
</organism>
<comment type="similarity">
    <text evidence="2">Belongs to the bacterial solute-binding protein 1 family.</text>
</comment>
<dbReference type="EMBL" id="JAQQCF010000062">
    <property type="protein sequence ID" value="MFM0642232.1"/>
    <property type="molecule type" value="Genomic_DNA"/>
</dbReference>
<name>A0ABW9E5E8_9BURK</name>
<dbReference type="PANTHER" id="PTHR43649:SF12">
    <property type="entry name" value="DIACETYLCHITOBIOSE BINDING PROTEIN DASA"/>
    <property type="match status" value="1"/>
</dbReference>
<dbReference type="SUPFAM" id="SSF46785">
    <property type="entry name" value="Winged helix' DNA-binding domain"/>
    <property type="match status" value="1"/>
</dbReference>
<protein>
    <submittedName>
        <fullName evidence="3">Extracellular solute-binding protein</fullName>
    </submittedName>
</protein>
<dbReference type="InterPro" id="IPR050490">
    <property type="entry name" value="Bact_solute-bd_prot1"/>
</dbReference>
<reference evidence="3 4" key="1">
    <citation type="journal article" date="2024" name="Chem. Sci.">
        <title>Discovery of megapolipeptins by genome mining of a Burkholderiales bacteria collection.</title>
        <authorList>
            <person name="Paulo B.S."/>
            <person name="Recchia M.J.J."/>
            <person name="Lee S."/>
            <person name="Fergusson C.H."/>
            <person name="Romanowski S.B."/>
            <person name="Hernandez A."/>
            <person name="Krull N."/>
            <person name="Liu D.Y."/>
            <person name="Cavanagh H."/>
            <person name="Bos A."/>
            <person name="Gray C.A."/>
            <person name="Murphy B.T."/>
            <person name="Linington R.G."/>
            <person name="Eustaquio A.S."/>
        </authorList>
    </citation>
    <scope>NUCLEOTIDE SEQUENCE [LARGE SCALE GENOMIC DNA]</scope>
    <source>
        <strain evidence="3 4">RL17-338-BIC-A</strain>
    </source>
</reference>
<dbReference type="PANTHER" id="PTHR43649">
    <property type="entry name" value="ARABINOSE-BINDING PROTEIN-RELATED"/>
    <property type="match status" value="1"/>
</dbReference>
<evidence type="ECO:0000256" key="2">
    <source>
        <dbReference type="ARBA" id="ARBA00008520"/>
    </source>
</evidence>
<dbReference type="Gene3D" id="1.10.10.10">
    <property type="entry name" value="Winged helix-like DNA-binding domain superfamily/Winged helix DNA-binding domain"/>
    <property type="match status" value="1"/>
</dbReference>
<dbReference type="RefSeq" id="WP_408242342.1">
    <property type="nucleotide sequence ID" value="NZ_JAQQCF010000062.1"/>
</dbReference>
<evidence type="ECO:0000313" key="3">
    <source>
        <dbReference type="EMBL" id="MFM0642232.1"/>
    </source>
</evidence>
<dbReference type="SUPFAM" id="SSF53850">
    <property type="entry name" value="Periplasmic binding protein-like II"/>
    <property type="match status" value="1"/>
</dbReference>
<sequence>MTKQELLTIISFAEKARTLSNECLGINEATWDILLFVIRRHLENKLVTVTSLAHAANMPYSTAVRKIDQMLAEELIIKRERTTTGKSFSLHPSEDMLARFHDYALRMKDIVAQTFGFPTDGEGRSNYYFGASYMAANIISGPAILRQGIGVKNTMRFLFTDDPTFLILAGAQKELEQWLGGKVEITCASIDDVRTLTLADARRAVSHYDIIDFDMPLIGEYAEKCVLMPIDALLESSNIHPSDFHPASWNAASYDGVRYGVPIEPTAELFFYRTDIFESLGLAPPTTIDETLRALRLLKKERPDIAGVAFCAARGTAIAQTFLQLLGDFGRSPLDLPMIDEDFDLSQLSRGRIACVIDSPEGLATAEYLLALKEFAPRNLLDLAWDDVAQLYAEGKIATAYIWSVRAARFEFNPASAAYRRSGYLPHPRAGGARCISPMGGYALGIPRNIDPKRVEMAWRVVQYLTSPELIKYYVQNGCLVSPRFSVSADPEVKGMSGVIETIDTLAQNDQLKYWQRPPIPEFSGMVSILGEEIHRMMRGELTPKEAVVRSQQRIDRILQARQS</sequence>
<evidence type="ECO:0000313" key="4">
    <source>
        <dbReference type="Proteomes" id="UP001629432"/>
    </source>
</evidence>